<dbReference type="Pfam" id="PF09346">
    <property type="entry name" value="SMI1_KNR4"/>
    <property type="match status" value="1"/>
</dbReference>
<reference evidence="2 3" key="1">
    <citation type="submission" date="2018-09" db="EMBL/GenBank/DDBJ databases">
        <title>Murine metabolic-syndrome-specific gut microbial biobank.</title>
        <authorList>
            <person name="Liu C."/>
        </authorList>
    </citation>
    <scope>NUCLEOTIDE SEQUENCE [LARGE SCALE GENOMIC DNA]</scope>
    <source>
        <strain evidence="2 3">8-P5</strain>
    </source>
</reference>
<dbReference type="InterPro" id="IPR037883">
    <property type="entry name" value="Knr4/Smi1-like_sf"/>
</dbReference>
<evidence type="ECO:0000313" key="3">
    <source>
        <dbReference type="Proteomes" id="UP000278164"/>
    </source>
</evidence>
<name>A0A3L7ZTK9_PARDI</name>
<dbReference type="Gene3D" id="3.40.1580.10">
    <property type="entry name" value="SMI1/KNR4-like"/>
    <property type="match status" value="1"/>
</dbReference>
<organism evidence="2 3">
    <name type="scientific">Parabacteroides distasonis</name>
    <dbReference type="NCBI Taxonomy" id="823"/>
    <lineage>
        <taxon>Bacteria</taxon>
        <taxon>Pseudomonadati</taxon>
        <taxon>Bacteroidota</taxon>
        <taxon>Bacteroidia</taxon>
        <taxon>Bacteroidales</taxon>
        <taxon>Tannerellaceae</taxon>
        <taxon>Parabacteroides</taxon>
    </lineage>
</organism>
<dbReference type="SMART" id="SM00860">
    <property type="entry name" value="SMI1_KNR4"/>
    <property type="match status" value="1"/>
</dbReference>
<dbReference type="AlphaFoldDB" id="A0A3L7ZTK9"/>
<dbReference type="OrthoDB" id="893746at2"/>
<evidence type="ECO:0000259" key="1">
    <source>
        <dbReference type="SMART" id="SM00860"/>
    </source>
</evidence>
<comment type="caution">
    <text evidence="2">The sequence shown here is derived from an EMBL/GenBank/DDBJ whole genome shotgun (WGS) entry which is preliminary data.</text>
</comment>
<evidence type="ECO:0000313" key="2">
    <source>
        <dbReference type="EMBL" id="RLT73350.1"/>
    </source>
</evidence>
<accession>A0A3L7ZTK9</accession>
<dbReference type="InterPro" id="IPR018958">
    <property type="entry name" value="Knr4/Smi1-like_dom"/>
</dbReference>
<gene>
    <name evidence="2" type="ORF">D7V78_10665</name>
</gene>
<proteinExistence type="predicted"/>
<dbReference type="SUPFAM" id="SSF160631">
    <property type="entry name" value="SMI1/KNR4-like"/>
    <property type="match status" value="1"/>
</dbReference>
<dbReference type="RefSeq" id="WP_121736202.1">
    <property type="nucleotide sequence ID" value="NZ_QXXG01000004.1"/>
</dbReference>
<sequence length="145" mass="16905">MKKIIEIINKDWYSNPPCNQQMMLRLESSFPLPDDYKEFMSWSNGGEGYIGSQYVTLWKIENVIQLNNDYQIQQHLSEKYLAIGTDGGDNCIGFYFGNPTFIFLQPLGDLDSSVNRFVARSFTDLFINWLETRNENDTNKRINLP</sequence>
<dbReference type="Proteomes" id="UP000278164">
    <property type="component" value="Unassembled WGS sequence"/>
</dbReference>
<feature type="domain" description="Knr4/Smi1-like" evidence="1">
    <location>
        <begin position="17"/>
        <end position="128"/>
    </location>
</feature>
<dbReference type="EMBL" id="RAYI01000018">
    <property type="protein sequence ID" value="RLT73350.1"/>
    <property type="molecule type" value="Genomic_DNA"/>
</dbReference>
<protein>
    <submittedName>
        <fullName evidence="2">SMI1/KNR4 family protein</fullName>
    </submittedName>
</protein>